<evidence type="ECO:0000313" key="1">
    <source>
        <dbReference type="EMBL" id="MCW0264648.1"/>
    </source>
</evidence>
<protein>
    <submittedName>
        <fullName evidence="1">Hemolysin</fullName>
    </submittedName>
</protein>
<accession>A0AAJ1FNX0</accession>
<dbReference type="AlphaFoldDB" id="A0AAJ1FNX0"/>
<comment type="caution">
    <text evidence="1">The sequence shown here is derived from an EMBL/GenBank/DDBJ whole genome shotgun (WGS) entry which is preliminary data.</text>
</comment>
<organism evidence="1 2">
    <name type="scientific">Fusobacterium vincentii</name>
    <name type="common">Fusobacterium nucleatum subsp. vincentii</name>
    <dbReference type="NCBI Taxonomy" id="155615"/>
    <lineage>
        <taxon>Bacteria</taxon>
        <taxon>Fusobacteriati</taxon>
        <taxon>Fusobacteriota</taxon>
        <taxon>Fusobacteriia</taxon>
        <taxon>Fusobacteriales</taxon>
        <taxon>Fusobacteriaceae</taxon>
        <taxon>Fusobacterium</taxon>
    </lineage>
</organism>
<sequence length="289" mass="33105">EKEKLKVSANKVVVKDLEDKNKYENIGGGMTIGTDVPNVSIKHDKIDKEQIDRASAINTDFEISGKKTSAEDLGFNTDIDKAQEKTKDEEKHLDAELHTDLIGEDKRNEIKYAYKKLGSLHEILDQKKFKESMEGVLLDKFKDEHQKEFNLIKDENLSLEDKQKLTQNLVERYLRENGYQGVIPEVLLTDEAHSFTVDSKDKSTGAKRGEKIYFSINDIANPDLAFSRLFGHEKAHMNTYDEGKDGEETSIHTTRKIGSENKNKVFTEEEKAGYLNNLRNKYKDQKSIE</sequence>
<evidence type="ECO:0000313" key="2">
    <source>
        <dbReference type="Proteomes" id="UP001139307"/>
    </source>
</evidence>
<proteinExistence type="predicted"/>
<feature type="non-terminal residue" evidence="1">
    <location>
        <position position="1"/>
    </location>
</feature>
<gene>
    <name evidence="1" type="ORF">NLX61_09900</name>
</gene>
<reference evidence="1" key="1">
    <citation type="submission" date="2022-06" db="EMBL/GenBank/DDBJ databases">
        <title>Draft Genome Sequence of Fusobacterium vincentii Strain CNGBCC1850030, Isolated from Healthy Human Feces.</title>
        <authorList>
            <person name="Jing X."/>
            <person name="Liu C."/>
            <person name="Ye Y."/>
            <person name="Xu J."/>
            <person name="Huang H."/>
            <person name="Wang B."/>
            <person name="Wei J."/>
            <person name="Zhao J."/>
        </authorList>
    </citation>
    <scope>NUCLEOTIDE SEQUENCE</scope>
    <source>
        <strain evidence="1">CNGBCC1850030</strain>
    </source>
</reference>
<dbReference type="EMBL" id="JAMXTT010000032">
    <property type="protein sequence ID" value="MCW0264648.1"/>
    <property type="molecule type" value="Genomic_DNA"/>
</dbReference>
<name>A0AAJ1FNX0_FUSVC</name>
<dbReference type="Proteomes" id="UP001139307">
    <property type="component" value="Unassembled WGS sequence"/>
</dbReference>
<feature type="non-terminal residue" evidence="1">
    <location>
        <position position="289"/>
    </location>
</feature>